<sequence length="103" mass="11002">MAEAESGTSTGRSTPKRKGTELNYMYATRGIERDDSSDDDFVSDEADDDGDDDQVSDDFSGDSEELPNLGRQGKTQATKGGKSSGNLSGIVAVVALSLWLLYE</sequence>
<evidence type="ECO:0000313" key="3">
    <source>
        <dbReference type="EMBL" id="KAE9062872.1"/>
    </source>
</evidence>
<keyword evidence="2" id="KW-0472">Membrane</keyword>
<feature type="compositionally biased region" description="Polar residues" evidence="1">
    <location>
        <begin position="1"/>
        <end position="13"/>
    </location>
</feature>
<feature type="region of interest" description="Disordered" evidence="1">
    <location>
        <begin position="1"/>
        <end position="86"/>
    </location>
</feature>
<reference evidence="3 4" key="1">
    <citation type="submission" date="2018-09" db="EMBL/GenBank/DDBJ databases">
        <title>Genomic investigation of the strawberry pathogen Phytophthora fragariae indicates pathogenicity is determined by transcriptional variation in three key races.</title>
        <authorList>
            <person name="Adams T.M."/>
            <person name="Armitage A.D."/>
            <person name="Sobczyk M.K."/>
            <person name="Bates H.J."/>
            <person name="Dunwell J.M."/>
            <person name="Nellist C.F."/>
            <person name="Harrison R.J."/>
        </authorList>
    </citation>
    <scope>NUCLEOTIDE SEQUENCE [LARGE SCALE GENOMIC DNA]</scope>
    <source>
        <strain evidence="3 4">ONT-3</strain>
    </source>
</reference>
<keyword evidence="2" id="KW-1133">Transmembrane helix</keyword>
<comment type="caution">
    <text evidence="3">The sequence shown here is derived from an EMBL/GenBank/DDBJ whole genome shotgun (WGS) entry which is preliminary data.</text>
</comment>
<feature type="transmembrane region" description="Helical" evidence="2">
    <location>
        <begin position="84"/>
        <end position="102"/>
    </location>
</feature>
<dbReference type="EMBL" id="QXFX01004758">
    <property type="protein sequence ID" value="KAE9062872.1"/>
    <property type="molecule type" value="Genomic_DNA"/>
</dbReference>
<evidence type="ECO:0000313" key="4">
    <source>
        <dbReference type="Proteomes" id="UP000488956"/>
    </source>
</evidence>
<protein>
    <submittedName>
        <fullName evidence="3">Uncharacterized protein</fullName>
    </submittedName>
</protein>
<name>A0A6G0JNU5_9STRA</name>
<accession>A0A6G0JNU5</accession>
<dbReference type="AlphaFoldDB" id="A0A6G0JNU5"/>
<keyword evidence="2" id="KW-0812">Transmembrane</keyword>
<feature type="compositionally biased region" description="Acidic residues" evidence="1">
    <location>
        <begin position="35"/>
        <end position="65"/>
    </location>
</feature>
<dbReference type="Proteomes" id="UP000488956">
    <property type="component" value="Unassembled WGS sequence"/>
</dbReference>
<gene>
    <name evidence="3" type="ORF">PF010_g29226</name>
</gene>
<evidence type="ECO:0000256" key="1">
    <source>
        <dbReference type="SAM" id="MobiDB-lite"/>
    </source>
</evidence>
<evidence type="ECO:0000256" key="2">
    <source>
        <dbReference type="SAM" id="Phobius"/>
    </source>
</evidence>
<organism evidence="3 4">
    <name type="scientific">Phytophthora fragariae</name>
    <dbReference type="NCBI Taxonomy" id="53985"/>
    <lineage>
        <taxon>Eukaryota</taxon>
        <taxon>Sar</taxon>
        <taxon>Stramenopiles</taxon>
        <taxon>Oomycota</taxon>
        <taxon>Peronosporomycetes</taxon>
        <taxon>Peronosporales</taxon>
        <taxon>Peronosporaceae</taxon>
        <taxon>Phytophthora</taxon>
    </lineage>
</organism>
<proteinExistence type="predicted"/>